<gene>
    <name evidence="2" type="ORF">IW245_000201</name>
</gene>
<sequence>MQIQPCAYDGATVDTVNGVVNWTVGSTDTRVYGELDMSVDNGPVLPVLQLRLPLRQRPHRRAPWIRTRPCASTVHGSAGSAQHFQTPQPPPLSTHNRRYGWCTKSVQTLNAALTAPGRRWVLDRSRRAIAATAASDRPE</sequence>
<protein>
    <submittedName>
        <fullName evidence="2">Uncharacterized protein</fullName>
    </submittedName>
</protein>
<keyword evidence="3" id="KW-1185">Reference proteome</keyword>
<evidence type="ECO:0000256" key="1">
    <source>
        <dbReference type="SAM" id="MobiDB-lite"/>
    </source>
</evidence>
<organism evidence="2 3">
    <name type="scientific">Longispora fulva</name>
    <dbReference type="NCBI Taxonomy" id="619741"/>
    <lineage>
        <taxon>Bacteria</taxon>
        <taxon>Bacillati</taxon>
        <taxon>Actinomycetota</taxon>
        <taxon>Actinomycetes</taxon>
        <taxon>Micromonosporales</taxon>
        <taxon>Micromonosporaceae</taxon>
        <taxon>Longispora</taxon>
    </lineage>
</organism>
<comment type="caution">
    <text evidence="2">The sequence shown here is derived from an EMBL/GenBank/DDBJ whole genome shotgun (WGS) entry which is preliminary data.</text>
</comment>
<evidence type="ECO:0000313" key="3">
    <source>
        <dbReference type="Proteomes" id="UP000622552"/>
    </source>
</evidence>
<reference evidence="2" key="1">
    <citation type="submission" date="2020-11" db="EMBL/GenBank/DDBJ databases">
        <title>Sequencing the genomes of 1000 actinobacteria strains.</title>
        <authorList>
            <person name="Klenk H.-P."/>
        </authorList>
    </citation>
    <scope>NUCLEOTIDE SEQUENCE</scope>
    <source>
        <strain evidence="2">DSM 45356</strain>
    </source>
</reference>
<dbReference type="RefSeq" id="WP_197001296.1">
    <property type="nucleotide sequence ID" value="NZ_BONS01000042.1"/>
</dbReference>
<accession>A0A8J7KMH0</accession>
<proteinExistence type="predicted"/>
<feature type="region of interest" description="Disordered" evidence="1">
    <location>
        <begin position="71"/>
        <end position="98"/>
    </location>
</feature>
<name>A0A8J7KMH0_9ACTN</name>
<evidence type="ECO:0000313" key="2">
    <source>
        <dbReference type="EMBL" id="MBG6134007.1"/>
    </source>
</evidence>
<dbReference type="EMBL" id="JADOUF010000001">
    <property type="protein sequence ID" value="MBG6134007.1"/>
    <property type="molecule type" value="Genomic_DNA"/>
</dbReference>
<dbReference type="Proteomes" id="UP000622552">
    <property type="component" value="Unassembled WGS sequence"/>
</dbReference>
<dbReference type="AlphaFoldDB" id="A0A8J7KMH0"/>